<protein>
    <recommendedName>
        <fullName evidence="3">SUEL-type lectin domain-containing protein</fullName>
    </recommendedName>
</protein>
<dbReference type="Gene3D" id="2.60.120.260">
    <property type="entry name" value="Galactose-binding domain-like"/>
    <property type="match status" value="1"/>
</dbReference>
<keyword evidence="2" id="KW-0812">Transmembrane</keyword>
<feature type="domain" description="SUEL-type lectin" evidence="3">
    <location>
        <begin position="206"/>
        <end position="294"/>
    </location>
</feature>
<feature type="transmembrane region" description="Helical" evidence="2">
    <location>
        <begin position="62"/>
        <end position="80"/>
    </location>
</feature>
<dbReference type="InterPro" id="IPR043159">
    <property type="entry name" value="Lectin_gal-bd_sf"/>
</dbReference>
<evidence type="ECO:0000256" key="2">
    <source>
        <dbReference type="SAM" id="Phobius"/>
    </source>
</evidence>
<dbReference type="VEuPathDB" id="CryptoDB:Vbra_18638"/>
<sequence length="687" mass="75286">MKLRTEDPSQQFREAAMMRSWQRQTRLSSSFCSANWSAPVQFESEDHDTHTRRRRRRSSRSSFVFAAACISLSAVLTGVTRGRSSRVWECVGLQCRGRERKALKALQPSLNATSKTTNNSLQEALNRFDAHVSDWHGGRAANRDDVWGSFLILSVPPRGNNQTGRAAVGPASAFVDAFGGVSIGSSSSSSASTFPGCYDSVGLQFICDGERDFLFCPPNKGLYILFAVYGRTAGGELMCRPSPVTTDCSHDVTRLLQERCNGQRQCDVYVSDALAEESTCTGAYLRVWRLCHCGVADDIPLSKVGIAPPPDAPNPLPRCSDDYLLPSAVSWSIFCDEDSEAIISCEMGKVLMVRYVGYGRSPNLPYACRHVQMGESECSVVDHTDRISPYCDNRTQCDLKRISPTHPSMPPCEGKPKYMMVGYECGCPLLREIMPGILETLPQWLPDVPPRTPPEIKEIYDRLGVPVTTQPNATAIRNHSTAIKLPPPVPPEPPRQWYPGYKLHVPPNASSTWYPRFSLPSLMPLFASRTGTIMGPDFGKKFSGIGGFGPSGIGGFGPSGIGGFGPPGGPSIRERDRPAKIFGWRRFHPWLGGTPAEPEEEQGEKISVEAGNEPPSTDYARFNLAVNKPTEQSSTVSGHESKLAVDGDVDSNPLTAKCARTQGGQGWLPWWRVDLQEDKGPVFGVFL</sequence>
<dbReference type="SUPFAM" id="SSF49785">
    <property type="entry name" value="Galactose-binding domain-like"/>
    <property type="match status" value="1"/>
</dbReference>
<dbReference type="InterPro" id="IPR008979">
    <property type="entry name" value="Galactose-bd-like_sf"/>
</dbReference>
<gene>
    <name evidence="4" type="ORF">Vbra_18638</name>
</gene>
<reference evidence="4 5" key="1">
    <citation type="submission" date="2014-11" db="EMBL/GenBank/DDBJ databases">
        <authorList>
            <person name="Zhu J."/>
            <person name="Qi W."/>
            <person name="Song R."/>
        </authorList>
    </citation>
    <scope>NUCLEOTIDE SEQUENCE [LARGE SCALE GENOMIC DNA]</scope>
</reference>
<evidence type="ECO:0000256" key="1">
    <source>
        <dbReference type="SAM" id="MobiDB-lite"/>
    </source>
</evidence>
<organism evidence="4 5">
    <name type="scientific">Vitrella brassicaformis (strain CCMP3155)</name>
    <dbReference type="NCBI Taxonomy" id="1169540"/>
    <lineage>
        <taxon>Eukaryota</taxon>
        <taxon>Sar</taxon>
        <taxon>Alveolata</taxon>
        <taxon>Colpodellida</taxon>
        <taxon>Vitrellaceae</taxon>
        <taxon>Vitrella</taxon>
    </lineage>
</organism>
<dbReference type="Proteomes" id="UP000041254">
    <property type="component" value="Unassembled WGS sequence"/>
</dbReference>
<proteinExistence type="predicted"/>
<dbReference type="PhylomeDB" id="A0A0G4GSR6"/>
<dbReference type="EMBL" id="CDMY01000791">
    <property type="protein sequence ID" value="CEM33739.1"/>
    <property type="molecule type" value="Genomic_DNA"/>
</dbReference>
<keyword evidence="2" id="KW-1133">Transmembrane helix</keyword>
<dbReference type="GO" id="GO:0030246">
    <property type="term" value="F:carbohydrate binding"/>
    <property type="evidence" value="ECO:0007669"/>
    <property type="project" value="InterPro"/>
</dbReference>
<accession>A0A0G4GSR6</accession>
<feature type="region of interest" description="Disordered" evidence="1">
    <location>
        <begin position="591"/>
        <end position="614"/>
    </location>
</feature>
<dbReference type="InterPro" id="IPR000922">
    <property type="entry name" value="Lectin_gal-bd_dom"/>
</dbReference>
<dbReference type="OrthoDB" id="6102375at2759"/>
<keyword evidence="5" id="KW-1185">Reference proteome</keyword>
<dbReference type="PROSITE" id="PS50228">
    <property type="entry name" value="SUEL_LECTIN"/>
    <property type="match status" value="2"/>
</dbReference>
<keyword evidence="2" id="KW-0472">Membrane</keyword>
<dbReference type="PANTHER" id="PTHR46780">
    <property type="entry name" value="PROTEIN EVA-1"/>
    <property type="match status" value="1"/>
</dbReference>
<dbReference type="AlphaFoldDB" id="A0A0G4GSR6"/>
<dbReference type="InParanoid" id="A0A0G4GSR6"/>
<name>A0A0G4GSR6_VITBC</name>
<feature type="domain" description="SUEL-type lectin" evidence="3">
    <location>
        <begin position="335"/>
        <end position="426"/>
    </location>
</feature>
<dbReference type="Pfam" id="PF02140">
    <property type="entry name" value="SUEL_Lectin"/>
    <property type="match status" value="2"/>
</dbReference>
<evidence type="ECO:0000259" key="3">
    <source>
        <dbReference type="PROSITE" id="PS50228"/>
    </source>
</evidence>
<evidence type="ECO:0000313" key="5">
    <source>
        <dbReference type="Proteomes" id="UP000041254"/>
    </source>
</evidence>
<feature type="compositionally biased region" description="Polar residues" evidence="1">
    <location>
        <begin position="629"/>
        <end position="638"/>
    </location>
</feature>
<dbReference type="CDD" id="cd22823">
    <property type="entry name" value="Gal_Rha_Lectin"/>
    <property type="match status" value="2"/>
</dbReference>
<evidence type="ECO:0000313" key="4">
    <source>
        <dbReference type="EMBL" id="CEM33739.1"/>
    </source>
</evidence>
<dbReference type="Gene3D" id="2.60.120.740">
    <property type="match status" value="2"/>
</dbReference>
<feature type="region of interest" description="Disordered" evidence="1">
    <location>
        <begin position="629"/>
        <end position="648"/>
    </location>
</feature>